<dbReference type="Proteomes" id="UP000245790">
    <property type="component" value="Unassembled WGS sequence"/>
</dbReference>
<reference evidence="2 3" key="1">
    <citation type="submission" date="2018-05" db="EMBL/GenBank/DDBJ databases">
        <title>Genomic Encyclopedia of Type Strains, Phase IV (KMG-IV): sequencing the most valuable type-strain genomes for metagenomic binning, comparative biology and taxonomic classification.</title>
        <authorList>
            <person name="Goeker M."/>
        </authorList>
    </citation>
    <scope>NUCLEOTIDE SEQUENCE [LARGE SCALE GENOMIC DNA]</scope>
    <source>
        <strain evidence="2 3">DSM 25350</strain>
    </source>
</reference>
<dbReference type="EMBL" id="QGGU01000016">
    <property type="protein sequence ID" value="PWK43623.1"/>
    <property type="molecule type" value="Genomic_DNA"/>
</dbReference>
<comment type="caution">
    <text evidence="2">The sequence shown here is derived from an EMBL/GenBank/DDBJ whole genome shotgun (WGS) entry which is preliminary data.</text>
</comment>
<dbReference type="RefSeq" id="WP_109765058.1">
    <property type="nucleotide sequence ID" value="NZ_QGGU01000016.1"/>
</dbReference>
<protein>
    <submittedName>
        <fullName evidence="2">Uncharacterized protein</fullName>
    </submittedName>
</protein>
<organism evidence="2 3">
    <name type="scientific">Pleionea mediterranea</name>
    <dbReference type="NCBI Taxonomy" id="523701"/>
    <lineage>
        <taxon>Bacteria</taxon>
        <taxon>Pseudomonadati</taxon>
        <taxon>Pseudomonadota</taxon>
        <taxon>Gammaproteobacteria</taxon>
        <taxon>Oceanospirillales</taxon>
        <taxon>Pleioneaceae</taxon>
        <taxon>Pleionea</taxon>
    </lineage>
</organism>
<feature type="compositionally biased region" description="Polar residues" evidence="1">
    <location>
        <begin position="177"/>
        <end position="196"/>
    </location>
</feature>
<dbReference type="OrthoDB" id="6192216at2"/>
<feature type="region of interest" description="Disordered" evidence="1">
    <location>
        <begin position="177"/>
        <end position="211"/>
    </location>
</feature>
<gene>
    <name evidence="2" type="ORF">C8D97_11637</name>
</gene>
<proteinExistence type="predicted"/>
<evidence type="ECO:0000313" key="2">
    <source>
        <dbReference type="EMBL" id="PWK43623.1"/>
    </source>
</evidence>
<evidence type="ECO:0000313" key="3">
    <source>
        <dbReference type="Proteomes" id="UP000245790"/>
    </source>
</evidence>
<sequence length="287" mass="31632">MSDNASTPIELGFAEFVAKLISDVFDATINSQLEQQEKLQELQAMLSQSDDDFVDVLLSRTEFIEQVDLLLQGYFPIKKDDELHAIYEGAPYQPAKGDVPEQPAVFEKLALKLAEGDFKPRSKSLTEQGVMAIYRAAAKPLAAQKRGLFIQMMESGFPSIVIDSGKINAKLTFSTTQVSQNNQTEDTGAEDNNSPEASAGAGANNSLPSLSSERLSRVNLSSRFSERISSRLVTPIQPLNRYVGLIKPNINDQVRLTVKQASNKSPQDTQATTNIYSEVEIHFKTIK</sequence>
<name>A0A316F8T7_9GAMM</name>
<evidence type="ECO:0000256" key="1">
    <source>
        <dbReference type="SAM" id="MobiDB-lite"/>
    </source>
</evidence>
<dbReference type="AlphaFoldDB" id="A0A316F8T7"/>
<keyword evidence="3" id="KW-1185">Reference proteome</keyword>
<accession>A0A316F8T7</accession>